<organism evidence="6 7">
    <name type="scientific">Stenomitos frigidus AS-A4</name>
    <dbReference type="NCBI Taxonomy" id="2933935"/>
    <lineage>
        <taxon>Bacteria</taxon>
        <taxon>Bacillati</taxon>
        <taxon>Cyanobacteriota</taxon>
        <taxon>Cyanophyceae</taxon>
        <taxon>Leptolyngbyales</taxon>
        <taxon>Leptolyngbyaceae</taxon>
        <taxon>Stenomitos</taxon>
    </lineage>
</organism>
<dbReference type="EC" id="5.4.99.61" evidence="6"/>
<dbReference type="InterPro" id="IPR036588">
    <property type="entry name" value="CobH/CbiC_sf"/>
</dbReference>
<feature type="domain" description="HTH merR-type" evidence="5">
    <location>
        <begin position="46"/>
        <end position="117"/>
    </location>
</feature>
<dbReference type="SMART" id="SM00422">
    <property type="entry name" value="HTH_MERR"/>
    <property type="match status" value="1"/>
</dbReference>
<dbReference type="PANTHER" id="PTHR43588">
    <property type="entry name" value="COBALT-PRECORRIN-8 METHYLMUTASE"/>
    <property type="match status" value="1"/>
</dbReference>
<dbReference type="GO" id="GO:0016993">
    <property type="term" value="F:precorrin-8X methylmutase activity"/>
    <property type="evidence" value="ECO:0007669"/>
    <property type="project" value="UniProtKB-EC"/>
</dbReference>
<dbReference type="PROSITE" id="PS50937">
    <property type="entry name" value="HTH_MERR_2"/>
    <property type="match status" value="1"/>
</dbReference>
<dbReference type="CDD" id="cd00592">
    <property type="entry name" value="HTH_MerR-like"/>
    <property type="match status" value="1"/>
</dbReference>
<evidence type="ECO:0000256" key="1">
    <source>
        <dbReference type="ARBA" id="ARBA00004953"/>
    </source>
</evidence>
<evidence type="ECO:0000256" key="2">
    <source>
        <dbReference type="ARBA" id="ARBA00009774"/>
    </source>
</evidence>
<dbReference type="Gene3D" id="3.40.50.10230">
    <property type="entry name" value="Cobalamin biosynthesis CobH/CbiC, precorrin-8X methylmutase"/>
    <property type="match status" value="1"/>
</dbReference>
<keyword evidence="7" id="KW-1185">Reference proteome</keyword>
<evidence type="ECO:0000256" key="4">
    <source>
        <dbReference type="ARBA" id="ARBA00023235"/>
    </source>
</evidence>
<reference evidence="6 7" key="1">
    <citation type="submission" date="2022-04" db="EMBL/GenBank/DDBJ databases">
        <title>Positive selection, recombination, and allopatry shape intraspecific diversity of widespread and dominant cyanobacteria.</title>
        <authorList>
            <person name="Wei J."/>
            <person name="Shu W."/>
            <person name="Hu C."/>
        </authorList>
    </citation>
    <scope>NUCLEOTIDE SEQUENCE [LARGE SCALE GENOMIC DNA]</scope>
    <source>
        <strain evidence="6 7">AS-A4</strain>
    </source>
</reference>
<dbReference type="PANTHER" id="PTHR43588:SF1">
    <property type="entry name" value="COBALT-PRECORRIN-8 METHYLMUTASE"/>
    <property type="match status" value="1"/>
</dbReference>
<dbReference type="Gene3D" id="1.10.1660.10">
    <property type="match status" value="1"/>
</dbReference>
<evidence type="ECO:0000313" key="7">
    <source>
        <dbReference type="Proteomes" id="UP001476950"/>
    </source>
</evidence>
<evidence type="ECO:0000256" key="3">
    <source>
        <dbReference type="ARBA" id="ARBA00022573"/>
    </source>
</evidence>
<keyword evidence="3" id="KW-0169">Cobalamin biosynthesis</keyword>
<keyword evidence="4 6" id="KW-0413">Isomerase</keyword>
<evidence type="ECO:0000259" key="5">
    <source>
        <dbReference type="PROSITE" id="PS50937"/>
    </source>
</evidence>
<comment type="pathway">
    <text evidence="1">Cofactor biosynthesis; adenosylcobalamin biosynthesis.</text>
</comment>
<protein>
    <submittedName>
        <fullName evidence="6">Precorrin-8X methylmutase</fullName>
        <ecNumber evidence="6">5.4.99.61</ecNumber>
    </submittedName>
</protein>
<dbReference type="SUPFAM" id="SSF63965">
    <property type="entry name" value="Precorrin-8X methylmutase CbiC/CobH"/>
    <property type="match status" value="1"/>
</dbReference>
<proteinExistence type="inferred from homology"/>
<name>A0ABV0KJQ2_9CYAN</name>
<accession>A0ABV0KJQ2</accession>
<dbReference type="InterPro" id="IPR003722">
    <property type="entry name" value="Cbl_synth_CobH/CbiC"/>
</dbReference>
<dbReference type="Pfam" id="PF02570">
    <property type="entry name" value="CbiC"/>
    <property type="match status" value="1"/>
</dbReference>
<dbReference type="Proteomes" id="UP001476950">
    <property type="component" value="Unassembled WGS sequence"/>
</dbReference>
<evidence type="ECO:0000313" key="6">
    <source>
        <dbReference type="EMBL" id="MEP1059248.1"/>
    </source>
</evidence>
<sequence>MAIKREDSYTLNLDIDVNVKKKGRGKRQKVEGGRQRTEDDAMVDRSLTIKELTDAVGCGISPRMVRHYHQLGLLPQPARSSGNYRLYSQRDVQRLQRIVALKQQGFQLSHIHKLLESEPETDTAGALMVQLQQQYRSIIQQIAHLRQTASALEGLLGRDQQCQHVQAEAIAQLKLLEVETQTRLGGLEQLWGGLDAAVHAHPEAFQESLERLLPDLSDRSEIEVDLLSKLVLACGDVSLVPFVKVGKGAIAASRNALKAACRIVADVPIVHAALDHTRLAHLGCTTETLVDDCHVTSAAEAEQAFWQHSEWKARLCDLPDGCIMVVGYAPSVLFAVCEAIATQQLRPALVIGMPIGFSHAPAAKRQLMQVGMQGGVPFITLEGTISGGLLATVALNAIAASLLEKPDCHCYLSKA</sequence>
<dbReference type="Pfam" id="PF13411">
    <property type="entry name" value="MerR_1"/>
    <property type="match status" value="1"/>
</dbReference>
<dbReference type="SUPFAM" id="SSF46955">
    <property type="entry name" value="Putative DNA-binding domain"/>
    <property type="match status" value="1"/>
</dbReference>
<comment type="caution">
    <text evidence="6">The sequence shown here is derived from an EMBL/GenBank/DDBJ whole genome shotgun (WGS) entry which is preliminary data.</text>
</comment>
<dbReference type="InterPro" id="IPR009061">
    <property type="entry name" value="DNA-bd_dom_put_sf"/>
</dbReference>
<comment type="similarity">
    <text evidence="2">Belongs to the CobH/CbiC family.</text>
</comment>
<gene>
    <name evidence="6" type="ORF">NDI38_12440</name>
</gene>
<dbReference type="EMBL" id="JAMPLM010000009">
    <property type="protein sequence ID" value="MEP1059248.1"/>
    <property type="molecule type" value="Genomic_DNA"/>
</dbReference>
<dbReference type="InterPro" id="IPR000551">
    <property type="entry name" value="MerR-type_HTH_dom"/>
</dbReference>
<dbReference type="RefSeq" id="WP_347240267.1">
    <property type="nucleotide sequence ID" value="NZ_JAMPLM010000009.1"/>
</dbReference>